<dbReference type="RefSeq" id="WP_124315753.1">
    <property type="nucleotide sequence ID" value="NZ_AP028155.1"/>
</dbReference>
<organism evidence="1 2">
    <name type="scientific">Butyricimonas faecihominis</name>
    <dbReference type="NCBI Taxonomy" id="1472416"/>
    <lineage>
        <taxon>Bacteria</taxon>
        <taxon>Pseudomonadati</taxon>
        <taxon>Bacteroidota</taxon>
        <taxon>Bacteroidia</taxon>
        <taxon>Bacteroidales</taxon>
        <taxon>Odoribacteraceae</taxon>
        <taxon>Butyricimonas</taxon>
    </lineage>
</organism>
<protein>
    <recommendedName>
        <fullName evidence="3">Transcription regulator BetR N-terminal domain-containing protein</fullName>
    </recommendedName>
</protein>
<evidence type="ECO:0000313" key="1">
    <source>
        <dbReference type="EMBL" id="MBB4025311.1"/>
    </source>
</evidence>
<dbReference type="Proteomes" id="UP000546007">
    <property type="component" value="Unassembled WGS sequence"/>
</dbReference>
<gene>
    <name evidence="1" type="ORF">GGR14_001083</name>
</gene>
<comment type="caution">
    <text evidence="1">The sequence shown here is derived from an EMBL/GenBank/DDBJ whole genome shotgun (WGS) entry which is preliminary data.</text>
</comment>
<name>A0A7W6MXX4_9BACT</name>
<keyword evidence="2" id="KW-1185">Reference proteome</keyword>
<sequence length="325" mass="38574">MRKKDLHDKFIEELHKRNSKRAELINQVSDILKLEKESVYRRMAGKVNFSIREMGILAKILNISLDSLLYQEEDIQWLPFILETPLKFHSIDTLCDMIDLNFKHIEEINRDEPGTSGNVYHSLPLECFIHSPLMMKFMFFKWGYYFVQSDEYNNFSQWKLPPRLSAIGEKYHHVYNFQHVFYIWDSSLIWALSKEISNFYKTHIISEQEKEDIKNELKLILSQLEKTLNGTRTPRIPLPSETDFLVSSINVGFSSSYFFSGNKHLALLQTNFSFSMIQDSEDNFNKIKEWINSLCHISTLLSRSGRIERRLFFNTQYRIIDEILK</sequence>
<dbReference type="EMBL" id="JACIES010000002">
    <property type="protein sequence ID" value="MBB4025311.1"/>
    <property type="molecule type" value="Genomic_DNA"/>
</dbReference>
<reference evidence="1 2" key="1">
    <citation type="submission" date="2020-08" db="EMBL/GenBank/DDBJ databases">
        <title>Genomic Encyclopedia of Type Strains, Phase IV (KMG-IV): sequencing the most valuable type-strain genomes for metagenomic binning, comparative biology and taxonomic classification.</title>
        <authorList>
            <person name="Goeker M."/>
        </authorList>
    </citation>
    <scope>NUCLEOTIDE SEQUENCE [LARGE SCALE GENOMIC DNA]</scope>
    <source>
        <strain evidence="1 2">DSM 105721</strain>
    </source>
</reference>
<dbReference type="OrthoDB" id="1098026at2"/>
<dbReference type="GeneID" id="93099470"/>
<evidence type="ECO:0000313" key="2">
    <source>
        <dbReference type="Proteomes" id="UP000546007"/>
    </source>
</evidence>
<dbReference type="AlphaFoldDB" id="A0A7W6MXX4"/>
<accession>A0A7W6MXX4</accession>
<proteinExistence type="predicted"/>
<evidence type="ECO:0008006" key="3">
    <source>
        <dbReference type="Google" id="ProtNLM"/>
    </source>
</evidence>